<feature type="compositionally biased region" description="Low complexity" evidence="3">
    <location>
        <begin position="231"/>
        <end position="241"/>
    </location>
</feature>
<comment type="similarity">
    <text evidence="1">Belongs to the CSN7/EIF3M family. CSN7 subfamily.</text>
</comment>
<name>A0A517L4R2_9PEZI</name>
<feature type="compositionally biased region" description="Gly residues" evidence="3">
    <location>
        <begin position="269"/>
        <end position="278"/>
    </location>
</feature>
<accession>A0A517L4R2</accession>
<dbReference type="AlphaFoldDB" id="A0A517L4R2"/>
<dbReference type="STRING" id="50376.A0A517L4R2"/>
<gene>
    <name evidence="5" type="ORF">FKW77_000793</name>
</gene>
<dbReference type="EMBL" id="CP042189">
    <property type="protein sequence ID" value="QDS70637.1"/>
    <property type="molecule type" value="Genomic_DNA"/>
</dbReference>
<evidence type="ECO:0000259" key="4">
    <source>
        <dbReference type="PROSITE" id="PS50250"/>
    </source>
</evidence>
<keyword evidence="2" id="KW-0736">Signalosome</keyword>
<dbReference type="SMART" id="SM00088">
    <property type="entry name" value="PINT"/>
    <property type="match status" value="1"/>
</dbReference>
<feature type="domain" description="PCI" evidence="4">
    <location>
        <begin position="2"/>
        <end position="158"/>
    </location>
</feature>
<evidence type="ECO:0000313" key="6">
    <source>
        <dbReference type="Proteomes" id="UP000316270"/>
    </source>
</evidence>
<evidence type="ECO:0000256" key="2">
    <source>
        <dbReference type="ARBA" id="ARBA00022790"/>
    </source>
</evidence>
<evidence type="ECO:0000256" key="3">
    <source>
        <dbReference type="SAM" id="MobiDB-lite"/>
    </source>
</evidence>
<dbReference type="PANTHER" id="PTHR15350:SF5">
    <property type="entry name" value="COP9 SIGNALOSOME COMPLEX SUBUNIT 7"/>
    <property type="match status" value="1"/>
</dbReference>
<sequence>MEQQRAINALQTYLALSKTANSPRAAAEIVTQATSHPSTYVFAELLHTPNIQALQTSPDHASYYKLLEIFAWGTWADYQSTPGLPALSPQQEQKLRLLSLLSLASNQSNLTYTSLQKALSLPDPQSLEKLVTKAIYSSLVTGKLDPAHQVANITSVSPLRDLAPGSIPQLKATLDQWSSQCTSTLTDLEAQITSVKEKARLRGQQEKKVQDKLDKMMEDAESKDPSRPKRGLGVLSGSSGFVDDDDENGDAMDLDDNGRKGGNRSSKRGGFGMIGRFG</sequence>
<proteinExistence type="inferred from homology"/>
<keyword evidence="6" id="KW-1185">Reference proteome</keyword>
<dbReference type="Proteomes" id="UP000316270">
    <property type="component" value="Chromosome 5"/>
</dbReference>
<reference evidence="5 6" key="1">
    <citation type="submission" date="2019-07" db="EMBL/GenBank/DDBJ databases">
        <title>Finished genome of Venturia effusa.</title>
        <authorList>
            <person name="Young C.A."/>
            <person name="Cox M.P."/>
            <person name="Ganley A.R.D."/>
            <person name="David W.J."/>
        </authorList>
    </citation>
    <scope>NUCLEOTIDE SEQUENCE [LARGE SCALE GENOMIC DNA]</scope>
    <source>
        <strain evidence="6">albino</strain>
    </source>
</reference>
<dbReference type="OrthoDB" id="10265275at2759"/>
<dbReference type="InterPro" id="IPR045237">
    <property type="entry name" value="COPS7/eIF3m"/>
</dbReference>
<dbReference type="PROSITE" id="PS50250">
    <property type="entry name" value="PCI"/>
    <property type="match status" value="1"/>
</dbReference>
<evidence type="ECO:0000313" key="5">
    <source>
        <dbReference type="EMBL" id="QDS70637.1"/>
    </source>
</evidence>
<evidence type="ECO:0000256" key="1">
    <source>
        <dbReference type="ARBA" id="ARBA00008482"/>
    </source>
</evidence>
<feature type="compositionally biased region" description="Basic and acidic residues" evidence="3">
    <location>
        <begin position="199"/>
        <end position="227"/>
    </location>
</feature>
<feature type="compositionally biased region" description="Acidic residues" evidence="3">
    <location>
        <begin position="242"/>
        <end position="255"/>
    </location>
</feature>
<feature type="region of interest" description="Disordered" evidence="3">
    <location>
        <begin position="199"/>
        <end position="278"/>
    </location>
</feature>
<dbReference type="Pfam" id="PF22061">
    <property type="entry name" value="CSN7_HB_subdom"/>
    <property type="match status" value="1"/>
</dbReference>
<dbReference type="PANTHER" id="PTHR15350">
    <property type="entry name" value="COP9 SIGNALOSOME COMPLEX SUBUNIT 7/DENDRITIC CELL PROTEIN GA17"/>
    <property type="match status" value="1"/>
</dbReference>
<dbReference type="GO" id="GO:0008180">
    <property type="term" value="C:COP9 signalosome"/>
    <property type="evidence" value="ECO:0007669"/>
    <property type="project" value="UniProtKB-KW"/>
</dbReference>
<dbReference type="Pfam" id="PF01399">
    <property type="entry name" value="PCI"/>
    <property type="match status" value="1"/>
</dbReference>
<dbReference type="InterPro" id="IPR000717">
    <property type="entry name" value="PCI_dom"/>
</dbReference>
<organism evidence="5 6">
    <name type="scientific">Venturia effusa</name>
    <dbReference type="NCBI Taxonomy" id="50376"/>
    <lineage>
        <taxon>Eukaryota</taxon>
        <taxon>Fungi</taxon>
        <taxon>Dikarya</taxon>
        <taxon>Ascomycota</taxon>
        <taxon>Pezizomycotina</taxon>
        <taxon>Dothideomycetes</taxon>
        <taxon>Pleosporomycetidae</taxon>
        <taxon>Venturiales</taxon>
        <taxon>Venturiaceae</taxon>
        <taxon>Venturia</taxon>
    </lineage>
</organism>
<protein>
    <recommendedName>
        <fullName evidence="4">PCI domain-containing protein</fullName>
    </recommendedName>
</protein>